<feature type="region of interest" description="Disordered" evidence="1">
    <location>
        <begin position="199"/>
        <end position="227"/>
    </location>
</feature>
<organism evidence="2 3">
    <name type="scientific">Bradyrhizobium arachidis</name>
    <dbReference type="NCBI Taxonomy" id="858423"/>
    <lineage>
        <taxon>Bacteria</taxon>
        <taxon>Pseudomonadati</taxon>
        <taxon>Pseudomonadota</taxon>
        <taxon>Alphaproteobacteria</taxon>
        <taxon>Hyphomicrobiales</taxon>
        <taxon>Nitrobacteraceae</taxon>
        <taxon>Bradyrhizobium</taxon>
    </lineage>
</organism>
<dbReference type="Proteomes" id="UP000594015">
    <property type="component" value="Chromosome"/>
</dbReference>
<reference evidence="2 3" key="1">
    <citation type="submission" date="2018-06" db="EMBL/GenBank/DDBJ databases">
        <title>Comparative genomics of Bradyrhizobium nodulating Arachidis hypogaea.</title>
        <authorList>
            <person name="Li Y."/>
        </authorList>
    </citation>
    <scope>NUCLEOTIDE SEQUENCE [LARGE SCALE GENOMIC DNA]</scope>
    <source>
        <strain evidence="2 3">CCBAU 051107</strain>
    </source>
</reference>
<proteinExistence type="predicted"/>
<dbReference type="AlphaFoldDB" id="A0AAE7NHL1"/>
<dbReference type="RefSeq" id="WP_092216780.1">
    <property type="nucleotide sequence ID" value="NZ_CP030050.1"/>
</dbReference>
<evidence type="ECO:0000313" key="2">
    <source>
        <dbReference type="EMBL" id="QOZ66343.1"/>
    </source>
</evidence>
<evidence type="ECO:0000313" key="3">
    <source>
        <dbReference type="Proteomes" id="UP000594015"/>
    </source>
</evidence>
<evidence type="ECO:0000256" key="1">
    <source>
        <dbReference type="SAM" id="MobiDB-lite"/>
    </source>
</evidence>
<name>A0AAE7NHL1_9BRAD</name>
<gene>
    <name evidence="2" type="ORF">WN72_07910</name>
</gene>
<protein>
    <submittedName>
        <fullName evidence="2">Uncharacterized protein</fullName>
    </submittedName>
</protein>
<accession>A0AAE7NHL1</accession>
<sequence length="227" mass="24625">MIRIEMDAGVAGRIDRIGKAINKGLAFTLTDSAKFANEDLLTELRGKVDRPSPYTLNKSGYGLTIAKIDDVSPFSESFVKPDQAAYLKFIMGMASVRGLGDAGASARHAWVPGQRPGFTPSGSYSAKPRLSTYGGVPDKYSKALYDLSKKDFAMTLRTPGKTTGLAPSSQGGVFYVRKPSGKLKVGAFYARAEAHRADHRRTAGTRREEERSFAGAASARRTWSVHR</sequence>
<dbReference type="EMBL" id="CP030050">
    <property type="protein sequence ID" value="QOZ66343.1"/>
    <property type="molecule type" value="Genomic_DNA"/>
</dbReference>
<dbReference type="KEGG" id="barh:WN72_07910"/>